<reference evidence="1" key="1">
    <citation type="journal article" date="2013" name="Genetics">
        <title>The draft genome and transcriptome of Panagrellus redivivus are shaped by the harsh demands of a free-living lifestyle.</title>
        <authorList>
            <person name="Srinivasan J."/>
            <person name="Dillman A.R."/>
            <person name="Macchietto M.G."/>
            <person name="Heikkinen L."/>
            <person name="Lakso M."/>
            <person name="Fracchia K.M."/>
            <person name="Antoshechkin I."/>
            <person name="Mortazavi A."/>
            <person name="Wong G."/>
            <person name="Sternberg P.W."/>
        </authorList>
    </citation>
    <scope>NUCLEOTIDE SEQUENCE [LARGE SCALE GENOMIC DNA]</scope>
    <source>
        <strain evidence="1">MT8872</strain>
    </source>
</reference>
<dbReference type="Proteomes" id="UP000492821">
    <property type="component" value="Unassembled WGS sequence"/>
</dbReference>
<organism evidence="1 2">
    <name type="scientific">Panagrellus redivivus</name>
    <name type="common">Microworm</name>
    <dbReference type="NCBI Taxonomy" id="6233"/>
    <lineage>
        <taxon>Eukaryota</taxon>
        <taxon>Metazoa</taxon>
        <taxon>Ecdysozoa</taxon>
        <taxon>Nematoda</taxon>
        <taxon>Chromadorea</taxon>
        <taxon>Rhabditida</taxon>
        <taxon>Tylenchina</taxon>
        <taxon>Panagrolaimomorpha</taxon>
        <taxon>Panagrolaimoidea</taxon>
        <taxon>Panagrolaimidae</taxon>
        <taxon>Panagrellus</taxon>
    </lineage>
</organism>
<sequence length="106" mass="11782">MPKSEISSTAASLRFTTFRRNTNVCHSKDHPRRTHDHGHQLYRFGAFPFAFSRSAISRSLTVVTFADPDSHSHEHFGHMGGGYPGGLNMMGGGMYPQQYPGWGGKK</sequence>
<proteinExistence type="predicted"/>
<evidence type="ECO:0000313" key="2">
    <source>
        <dbReference type="WBParaSite" id="Pan_g14736.t1"/>
    </source>
</evidence>
<name>A0A7E4UZG8_PANRE</name>
<dbReference type="WBParaSite" id="Pan_g14736.t1">
    <property type="protein sequence ID" value="Pan_g14736.t1"/>
    <property type="gene ID" value="Pan_g14736"/>
</dbReference>
<keyword evidence="1" id="KW-1185">Reference proteome</keyword>
<dbReference type="AlphaFoldDB" id="A0A7E4UZG8"/>
<reference evidence="2" key="2">
    <citation type="submission" date="2020-10" db="UniProtKB">
        <authorList>
            <consortium name="WormBaseParasite"/>
        </authorList>
    </citation>
    <scope>IDENTIFICATION</scope>
</reference>
<accession>A0A7E4UZG8</accession>
<protein>
    <submittedName>
        <fullName evidence="2">Tes101</fullName>
    </submittedName>
</protein>
<evidence type="ECO:0000313" key="1">
    <source>
        <dbReference type="Proteomes" id="UP000492821"/>
    </source>
</evidence>